<protein>
    <submittedName>
        <fullName evidence="1">Uncharacterized protein</fullName>
    </submittedName>
</protein>
<dbReference type="EMBL" id="CP002160">
    <property type="protein sequence ID" value="ADL50421.1"/>
    <property type="molecule type" value="Genomic_DNA"/>
</dbReference>
<dbReference type="OrthoDB" id="2086773at2"/>
<reference evidence="1 2" key="1">
    <citation type="submission" date="2010-08" db="EMBL/GenBank/DDBJ databases">
        <title>Complete sequence of Clostridium cellulovorans 743B.</title>
        <authorList>
            <consortium name="US DOE Joint Genome Institute"/>
            <person name="Lucas S."/>
            <person name="Copeland A."/>
            <person name="Lapidus A."/>
            <person name="Cheng J.-F."/>
            <person name="Bruce D."/>
            <person name="Goodwin L."/>
            <person name="Pitluck S."/>
            <person name="Chertkov O."/>
            <person name="Detter J.C."/>
            <person name="Han C."/>
            <person name="Tapia R."/>
            <person name="Land M."/>
            <person name="Hauser L."/>
            <person name="Chang Y.-J."/>
            <person name="Jeffries C."/>
            <person name="Kyrpides N."/>
            <person name="Ivanova N."/>
            <person name="Mikhailova N."/>
            <person name="Hemme C.L."/>
            <person name="Woyke T."/>
        </authorList>
    </citation>
    <scope>NUCLEOTIDE SEQUENCE [LARGE SCALE GENOMIC DNA]</scope>
    <source>
        <strain evidence="2">ATCC 35296 / DSM 3052 / OCM 3 / 743B</strain>
    </source>
</reference>
<keyword evidence="2" id="KW-1185">Reference proteome</keyword>
<dbReference type="KEGG" id="ccb:Clocel_0650"/>
<sequence>MKLKKLMLKGCVITLAILYILYTPSAAIKSHLFFSNPIKSLTCSITKSNYVDSYYGQQYLVDGFDDIHFGYVNRNLVGWCYWSGGGSGP</sequence>
<proteinExistence type="predicted"/>
<dbReference type="Proteomes" id="UP000002730">
    <property type="component" value="Chromosome"/>
</dbReference>
<evidence type="ECO:0000313" key="1">
    <source>
        <dbReference type="EMBL" id="ADL50421.1"/>
    </source>
</evidence>
<name>D9SRQ4_CLOC7</name>
<gene>
    <name evidence="1" type="ordered locus">Clocel_0650</name>
</gene>
<accession>D9SRQ4</accession>
<evidence type="ECO:0000313" key="2">
    <source>
        <dbReference type="Proteomes" id="UP000002730"/>
    </source>
</evidence>
<dbReference type="AlphaFoldDB" id="D9SRQ4"/>
<dbReference type="RefSeq" id="WP_010074799.1">
    <property type="nucleotide sequence ID" value="NC_014393.1"/>
</dbReference>
<organism evidence="1 2">
    <name type="scientific">Clostridium cellulovorans (strain ATCC 35296 / DSM 3052 / OCM 3 / 743B)</name>
    <dbReference type="NCBI Taxonomy" id="573061"/>
    <lineage>
        <taxon>Bacteria</taxon>
        <taxon>Bacillati</taxon>
        <taxon>Bacillota</taxon>
        <taxon>Clostridia</taxon>
        <taxon>Eubacteriales</taxon>
        <taxon>Clostridiaceae</taxon>
        <taxon>Clostridium</taxon>
    </lineage>
</organism>
<dbReference type="eggNOG" id="ENOG5030927">
    <property type="taxonomic scope" value="Bacteria"/>
</dbReference>
<dbReference type="HOGENOM" id="CLU_2449359_0_0_9"/>